<feature type="region of interest" description="Disordered" evidence="1">
    <location>
        <begin position="69"/>
        <end position="93"/>
    </location>
</feature>
<accession>A0A559IBU8</accession>
<protein>
    <submittedName>
        <fullName evidence="2">Sporulation peptidase YabG</fullName>
    </submittedName>
</protein>
<proteinExistence type="predicted"/>
<sequence length="297" mass="33345">MKVGDLVVRKSYGGDITFRVEHVMNQMTVLKGTDYRLIADSPLNDLLTVSDTTLRRRTRQAQIKMIQSVESIQQHRKRQTERRKNDIQSSETTSKASYFEMPGKILHLDGDASYLRKSMAVYHQLRVPAEGHYVPESKMSDTVAQLLPRVKPDIIVITGHDGVLKGLKHRDLYSLQSYKNSQHFVNAVRTARQYEKHYDLLNIVAGACQSHFEALLQVGANFASSPGRIMIHALDPVYVAAKAAYTSVKDTVQMADITPHMITGMEGLGGVETRGSYRVGMPKWKDLSSLQVTPSMI</sequence>
<dbReference type="OrthoDB" id="9785306at2"/>
<evidence type="ECO:0000256" key="1">
    <source>
        <dbReference type="SAM" id="MobiDB-lite"/>
    </source>
</evidence>
<keyword evidence="3" id="KW-1185">Reference proteome</keyword>
<gene>
    <name evidence="2" type="primary">yabG</name>
    <name evidence="2" type="ORF">FPZ44_25625</name>
</gene>
<dbReference type="InterPro" id="IPR008764">
    <property type="entry name" value="Peptidase_U57"/>
</dbReference>
<dbReference type="EMBL" id="VNJK01000009">
    <property type="protein sequence ID" value="TVX85139.1"/>
    <property type="molecule type" value="Genomic_DNA"/>
</dbReference>
<organism evidence="2 3">
    <name type="scientific">Paenibacillus agilis</name>
    <dbReference type="NCBI Taxonomy" id="3020863"/>
    <lineage>
        <taxon>Bacteria</taxon>
        <taxon>Bacillati</taxon>
        <taxon>Bacillota</taxon>
        <taxon>Bacilli</taxon>
        <taxon>Bacillales</taxon>
        <taxon>Paenibacillaceae</taxon>
        <taxon>Paenibacillus</taxon>
    </lineage>
</organism>
<name>A0A559IBU8_9BACL</name>
<evidence type="ECO:0000313" key="2">
    <source>
        <dbReference type="EMBL" id="TVX85139.1"/>
    </source>
</evidence>
<dbReference type="AlphaFoldDB" id="A0A559IBU8"/>
<dbReference type="Proteomes" id="UP000318102">
    <property type="component" value="Unassembled WGS sequence"/>
</dbReference>
<dbReference type="RefSeq" id="WP_144995398.1">
    <property type="nucleotide sequence ID" value="NZ_VNJK01000009.1"/>
</dbReference>
<comment type="caution">
    <text evidence="2">The sequence shown here is derived from an EMBL/GenBank/DDBJ whole genome shotgun (WGS) entry which is preliminary data.</text>
</comment>
<dbReference type="PIRSF" id="PIRSF011575">
    <property type="entry name" value="YabG"/>
    <property type="match status" value="1"/>
</dbReference>
<dbReference type="Pfam" id="PF05582">
    <property type="entry name" value="Peptidase_U57"/>
    <property type="match status" value="1"/>
</dbReference>
<dbReference type="NCBIfam" id="TIGR02855">
    <property type="entry name" value="spore_yabG"/>
    <property type="match status" value="1"/>
</dbReference>
<reference evidence="2 3" key="1">
    <citation type="submission" date="2019-07" db="EMBL/GenBank/DDBJ databases">
        <authorList>
            <person name="Kim J."/>
        </authorList>
    </citation>
    <scope>NUCLEOTIDE SEQUENCE [LARGE SCALE GENOMIC DNA]</scope>
    <source>
        <strain evidence="2 3">N4</strain>
    </source>
</reference>
<evidence type="ECO:0000313" key="3">
    <source>
        <dbReference type="Proteomes" id="UP000318102"/>
    </source>
</evidence>